<keyword evidence="2" id="KW-1185">Reference proteome</keyword>
<dbReference type="Pfam" id="PF11901">
    <property type="entry name" value="DM9"/>
    <property type="match status" value="1"/>
</dbReference>
<sequence length="383" mass="43119">MARTLHQGYYVPGYAVEGVGFFVSKDRQPFQTDDYQVLVNTYFQFLEYTENHEKGMVADDQADESNRIKIGSFLIDGKRFCGIVLTVDDQNACCINFENELQTKNAPEFQIPVDMTDEIQDPDPEEEEKNAILIKKFRAGEFGKLVHCGRTKKHASAICVARTFHEGHYIPGYVINYEGFFVSKELEPFQTTNFQVLVDMEVEFSKTSTGAVRAIPSPAANLLTSPDRDTSPNSSTKMSTIRWLNVREGRTLNTDIIDPEYFVNGEPPIVIARAWHGGHLLPGYVRLNNHVGYFVQRREVVKKTEFQLLLDGSLEWQQVGEGDPVPENALKVGKTCREPLFLGKADVNGEDLLGMVTGSVCSVATDRGVFETRTFAILVQVRR</sequence>
<name>A0A8S1E451_9INSE</name>
<dbReference type="PANTHER" id="PTHR31649:SF1">
    <property type="entry name" value="FARNESOIC ACID O-METHYL TRANSFERASE DOMAIN-CONTAINING PROTEIN"/>
    <property type="match status" value="1"/>
</dbReference>
<proteinExistence type="predicted"/>
<dbReference type="EMBL" id="CADEPI010000527">
    <property type="protein sequence ID" value="CAB3387001.1"/>
    <property type="molecule type" value="Genomic_DNA"/>
</dbReference>
<evidence type="ECO:0000313" key="1">
    <source>
        <dbReference type="EMBL" id="CAB3387001.1"/>
    </source>
</evidence>
<dbReference type="InterPro" id="IPR006616">
    <property type="entry name" value="DM9_repeat"/>
</dbReference>
<evidence type="ECO:0000313" key="2">
    <source>
        <dbReference type="Proteomes" id="UP000494165"/>
    </source>
</evidence>
<gene>
    <name evidence="1" type="ORF">CLODIP_2_CD00981</name>
</gene>
<dbReference type="OrthoDB" id="1925699at2759"/>
<protein>
    <submittedName>
        <fullName evidence="1">Uncharacterized protein</fullName>
    </submittedName>
</protein>
<organism evidence="1 2">
    <name type="scientific">Cloeon dipterum</name>
    <dbReference type="NCBI Taxonomy" id="197152"/>
    <lineage>
        <taxon>Eukaryota</taxon>
        <taxon>Metazoa</taxon>
        <taxon>Ecdysozoa</taxon>
        <taxon>Arthropoda</taxon>
        <taxon>Hexapoda</taxon>
        <taxon>Insecta</taxon>
        <taxon>Pterygota</taxon>
        <taxon>Palaeoptera</taxon>
        <taxon>Ephemeroptera</taxon>
        <taxon>Pisciforma</taxon>
        <taxon>Baetidae</taxon>
        <taxon>Cloeon</taxon>
    </lineage>
</organism>
<comment type="caution">
    <text evidence="1">The sequence shown here is derived from an EMBL/GenBank/DDBJ whole genome shotgun (WGS) entry which is preliminary data.</text>
</comment>
<dbReference type="Proteomes" id="UP000494165">
    <property type="component" value="Unassembled WGS sequence"/>
</dbReference>
<dbReference type="AlphaFoldDB" id="A0A8S1E451"/>
<reference evidence="1 2" key="1">
    <citation type="submission" date="2020-04" db="EMBL/GenBank/DDBJ databases">
        <authorList>
            <person name="Alioto T."/>
            <person name="Alioto T."/>
            <person name="Gomez Garrido J."/>
        </authorList>
    </citation>
    <scope>NUCLEOTIDE SEQUENCE [LARGE SCALE GENOMIC DNA]</scope>
</reference>
<dbReference type="PANTHER" id="PTHR31649">
    <property type="entry name" value="AGAP009604-PA"/>
    <property type="match status" value="1"/>
</dbReference>
<accession>A0A8S1E451</accession>